<dbReference type="SUPFAM" id="SSF53335">
    <property type="entry name" value="S-adenosyl-L-methionine-dependent methyltransferases"/>
    <property type="match status" value="1"/>
</dbReference>
<organism evidence="7 8">
    <name type="scientific">Pseudotabrizicola sediminis</name>
    <dbReference type="NCBI Taxonomy" id="2486418"/>
    <lineage>
        <taxon>Bacteria</taxon>
        <taxon>Pseudomonadati</taxon>
        <taxon>Pseudomonadota</taxon>
        <taxon>Alphaproteobacteria</taxon>
        <taxon>Rhodobacterales</taxon>
        <taxon>Paracoccaceae</taxon>
        <taxon>Pseudotabrizicola</taxon>
    </lineage>
</organism>
<keyword evidence="8" id="KW-1185">Reference proteome</keyword>
<protein>
    <submittedName>
        <fullName evidence="7">Class I SAM-dependent methyltransferase</fullName>
    </submittedName>
</protein>
<accession>A0ABY2KKM5</accession>
<evidence type="ECO:0000256" key="4">
    <source>
        <dbReference type="ARBA" id="ARBA00022691"/>
    </source>
</evidence>
<evidence type="ECO:0000259" key="6">
    <source>
        <dbReference type="Pfam" id="PF25371"/>
    </source>
</evidence>
<evidence type="ECO:0000256" key="2">
    <source>
        <dbReference type="ARBA" id="ARBA00022603"/>
    </source>
</evidence>
<dbReference type="PANTHER" id="PTHR43667">
    <property type="entry name" value="CYCLOPROPANE-FATTY-ACYL-PHOSPHOLIPID SYNTHASE"/>
    <property type="match status" value="1"/>
</dbReference>
<evidence type="ECO:0000313" key="7">
    <source>
        <dbReference type="EMBL" id="TGD41683.1"/>
    </source>
</evidence>
<dbReference type="GO" id="GO:0032259">
    <property type="term" value="P:methylation"/>
    <property type="evidence" value="ECO:0007669"/>
    <property type="project" value="UniProtKB-KW"/>
</dbReference>
<dbReference type="PANTHER" id="PTHR43667:SF1">
    <property type="entry name" value="CYCLOPROPANE-FATTY-ACYL-PHOSPHOLIPID SYNTHASE"/>
    <property type="match status" value="1"/>
</dbReference>
<dbReference type="PIRSF" id="PIRSF003085">
    <property type="entry name" value="CMAS"/>
    <property type="match status" value="1"/>
</dbReference>
<proteinExistence type="inferred from homology"/>
<dbReference type="InterPro" id="IPR029063">
    <property type="entry name" value="SAM-dependent_MTases_sf"/>
</dbReference>
<name>A0ABY2KKM5_9RHOB</name>
<gene>
    <name evidence="7" type="ORF">EEB11_17400</name>
</gene>
<feature type="domain" description="DUF7884" evidence="6">
    <location>
        <begin position="14"/>
        <end position="86"/>
    </location>
</feature>
<keyword evidence="5" id="KW-0443">Lipid metabolism</keyword>
<dbReference type="EMBL" id="RPEM01000016">
    <property type="protein sequence ID" value="TGD41683.1"/>
    <property type="molecule type" value="Genomic_DNA"/>
</dbReference>
<evidence type="ECO:0000313" key="8">
    <source>
        <dbReference type="Proteomes" id="UP000297741"/>
    </source>
</evidence>
<sequence length="426" mass="48030">MNRTFSNFVSSHITTGHLILTFPNGSQTIFGDGTGPTVAARIKDQRTLRRLTTNPELAFGEAFMDGTFQMEEGSIYDFLELVFRNTRVEELAGIPGLARKAFGMFNRWTGYNSISKSKSNVAHHYDLNGDLYRLFLDSDSQYSCGYFENDGDSLEQAQLAKKRHIAAKMVMKPGQSVLDIGSGWGGLGLYLARHFNAKVSGVTLSEEQHGISNARVKASGFDKQVGFHLRDYRDVSEKFDRIVSVGMFEHVGLSSYDEFFGKVRDLLTDDGVMLLHYIGQSGRPSHTNPWVLKYIFPGGYMPALSEVLPVIERQGLIVTDLETLRLHYAETLRHWRQNFLARRDEAVALYDERFALMWEFYLAAAETAFRHQGLVIHQIQIAKRQEAVPLTRTYIEEAEAELRAQEAPVRAVPRQAMAKQKVGATG</sequence>
<dbReference type="CDD" id="cd02440">
    <property type="entry name" value="AdoMet_MTases"/>
    <property type="match status" value="1"/>
</dbReference>
<reference evidence="7 8" key="1">
    <citation type="submission" date="2018-11" db="EMBL/GenBank/DDBJ databases">
        <title>Tabrizicola sp. isolated from sediment of alpine lake.</title>
        <authorList>
            <person name="Liu Z."/>
        </authorList>
    </citation>
    <scope>NUCLEOTIDE SEQUENCE [LARGE SCALE GENOMIC DNA]</scope>
    <source>
        <strain evidence="7 8">DRYC-M-16</strain>
    </source>
</reference>
<dbReference type="Proteomes" id="UP000297741">
    <property type="component" value="Unassembled WGS sequence"/>
</dbReference>
<comment type="similarity">
    <text evidence="1">Belongs to the CFA/CMAS family.</text>
</comment>
<keyword evidence="3" id="KW-0808">Transferase</keyword>
<dbReference type="Gene3D" id="3.40.50.150">
    <property type="entry name" value="Vaccinia Virus protein VP39"/>
    <property type="match status" value="1"/>
</dbReference>
<comment type="caution">
    <text evidence="7">The sequence shown here is derived from an EMBL/GenBank/DDBJ whole genome shotgun (WGS) entry which is preliminary data.</text>
</comment>
<keyword evidence="2 7" id="KW-0489">Methyltransferase</keyword>
<dbReference type="Pfam" id="PF25371">
    <property type="entry name" value="DUF7884"/>
    <property type="match status" value="1"/>
</dbReference>
<evidence type="ECO:0000256" key="3">
    <source>
        <dbReference type="ARBA" id="ARBA00022679"/>
    </source>
</evidence>
<dbReference type="InterPro" id="IPR050723">
    <property type="entry name" value="CFA/CMAS"/>
</dbReference>
<evidence type="ECO:0000256" key="1">
    <source>
        <dbReference type="ARBA" id="ARBA00010815"/>
    </source>
</evidence>
<keyword evidence="4" id="KW-0949">S-adenosyl-L-methionine</keyword>
<evidence type="ECO:0000256" key="5">
    <source>
        <dbReference type="ARBA" id="ARBA00023098"/>
    </source>
</evidence>
<dbReference type="Pfam" id="PF02353">
    <property type="entry name" value="CMAS"/>
    <property type="match status" value="1"/>
</dbReference>
<dbReference type="GO" id="GO:0008168">
    <property type="term" value="F:methyltransferase activity"/>
    <property type="evidence" value="ECO:0007669"/>
    <property type="project" value="UniProtKB-KW"/>
</dbReference>
<dbReference type="InterPro" id="IPR003333">
    <property type="entry name" value="CMAS"/>
</dbReference>
<dbReference type="InterPro" id="IPR057206">
    <property type="entry name" value="DUF7884"/>
</dbReference>